<evidence type="ECO:0000256" key="3">
    <source>
        <dbReference type="SAM" id="MobiDB-lite"/>
    </source>
</evidence>
<dbReference type="EMBL" id="JAQQAF010000007">
    <property type="protein sequence ID" value="KAJ8472102.1"/>
    <property type="molecule type" value="Genomic_DNA"/>
</dbReference>
<dbReference type="SUPFAM" id="SSF57756">
    <property type="entry name" value="Retrovirus zinc finger-like domains"/>
    <property type="match status" value="1"/>
</dbReference>
<dbReference type="InterPro" id="IPR001878">
    <property type="entry name" value="Znf_CCHC"/>
</dbReference>
<feature type="compositionally biased region" description="Polar residues" evidence="3">
    <location>
        <begin position="191"/>
        <end position="202"/>
    </location>
</feature>
<dbReference type="InterPro" id="IPR036397">
    <property type="entry name" value="RNaseH_sf"/>
</dbReference>
<proteinExistence type="predicted"/>
<dbReference type="Pfam" id="PF14223">
    <property type="entry name" value="Retrotran_gag_2"/>
    <property type="match status" value="1"/>
</dbReference>
<evidence type="ECO:0000256" key="1">
    <source>
        <dbReference type="ARBA" id="ARBA00022670"/>
    </source>
</evidence>
<keyword evidence="1" id="KW-0645">Protease</keyword>
<dbReference type="PANTHER" id="PTHR42648:SF28">
    <property type="entry name" value="TRANSPOSON-ENCODED PROTEIN WITH RIBONUCLEASE H-LIKE AND RETROVIRUS ZINC FINGER-LIKE DOMAINS"/>
    <property type="match status" value="1"/>
</dbReference>
<dbReference type="InterPro" id="IPR054722">
    <property type="entry name" value="PolX-like_BBD"/>
</dbReference>
<dbReference type="GO" id="GO:0008270">
    <property type="term" value="F:zinc ion binding"/>
    <property type="evidence" value="ECO:0007669"/>
    <property type="project" value="UniProtKB-KW"/>
</dbReference>
<keyword evidence="2" id="KW-0479">Metal-binding</keyword>
<gene>
    <name evidence="6" type="ORF">OPV22_026445</name>
</gene>
<feature type="domain" description="CCHC-type" evidence="4">
    <location>
        <begin position="232"/>
        <end position="247"/>
    </location>
</feature>
<dbReference type="PANTHER" id="PTHR42648">
    <property type="entry name" value="TRANSPOSASE, PUTATIVE-RELATED"/>
    <property type="match status" value="1"/>
</dbReference>
<dbReference type="PROSITE" id="PS50994">
    <property type="entry name" value="INTEGRASE"/>
    <property type="match status" value="1"/>
</dbReference>
<dbReference type="GO" id="GO:0006508">
    <property type="term" value="P:proteolysis"/>
    <property type="evidence" value="ECO:0007669"/>
    <property type="project" value="UniProtKB-KW"/>
</dbReference>
<keyword evidence="2" id="KW-0862">Zinc</keyword>
<dbReference type="Pfam" id="PF13976">
    <property type="entry name" value="gag_pre-integrs"/>
    <property type="match status" value="1"/>
</dbReference>
<evidence type="ECO:0000256" key="2">
    <source>
        <dbReference type="PROSITE-ProRule" id="PRU00047"/>
    </source>
</evidence>
<dbReference type="Gene3D" id="4.10.60.10">
    <property type="entry name" value="Zinc finger, CCHC-type"/>
    <property type="match status" value="1"/>
</dbReference>
<reference evidence="6 7" key="1">
    <citation type="submission" date="2022-12" db="EMBL/GenBank/DDBJ databases">
        <title>Chromosome-scale assembly of the Ensete ventricosum genome.</title>
        <authorList>
            <person name="Dussert Y."/>
            <person name="Stocks J."/>
            <person name="Wendawek A."/>
            <person name="Woldeyes F."/>
            <person name="Nichols R.A."/>
            <person name="Borrell J.S."/>
        </authorList>
    </citation>
    <scope>NUCLEOTIDE SEQUENCE [LARGE SCALE GENOMIC DNA]</scope>
    <source>
        <strain evidence="7">cv. Maze</strain>
        <tissue evidence="6">Seeds</tissue>
    </source>
</reference>
<feature type="compositionally biased region" description="Basic and acidic residues" evidence="3">
    <location>
        <begin position="205"/>
        <end position="216"/>
    </location>
</feature>
<feature type="domain" description="Integrase catalytic" evidence="5">
    <location>
        <begin position="470"/>
        <end position="652"/>
    </location>
</feature>
<dbReference type="GO" id="GO:0003676">
    <property type="term" value="F:nucleic acid binding"/>
    <property type="evidence" value="ECO:0007669"/>
    <property type="project" value="InterPro"/>
</dbReference>
<dbReference type="InterPro" id="IPR036875">
    <property type="entry name" value="Znf_CCHC_sf"/>
</dbReference>
<dbReference type="AlphaFoldDB" id="A0AAV8QAS1"/>
<dbReference type="Pfam" id="PF25597">
    <property type="entry name" value="SH3_retrovirus"/>
    <property type="match status" value="1"/>
</dbReference>
<organism evidence="6 7">
    <name type="scientific">Ensete ventricosum</name>
    <name type="common">Abyssinian banana</name>
    <name type="synonym">Musa ensete</name>
    <dbReference type="NCBI Taxonomy" id="4639"/>
    <lineage>
        <taxon>Eukaryota</taxon>
        <taxon>Viridiplantae</taxon>
        <taxon>Streptophyta</taxon>
        <taxon>Embryophyta</taxon>
        <taxon>Tracheophyta</taxon>
        <taxon>Spermatophyta</taxon>
        <taxon>Magnoliopsida</taxon>
        <taxon>Liliopsida</taxon>
        <taxon>Zingiberales</taxon>
        <taxon>Musaceae</taxon>
        <taxon>Ensete</taxon>
    </lineage>
</organism>
<evidence type="ECO:0000313" key="6">
    <source>
        <dbReference type="EMBL" id="KAJ8472102.1"/>
    </source>
</evidence>
<evidence type="ECO:0000259" key="4">
    <source>
        <dbReference type="PROSITE" id="PS50158"/>
    </source>
</evidence>
<name>A0AAV8QAS1_ENSVE</name>
<sequence>METGNISRMISLNGNNWMIWKPRMEDLLYCKDLYGPLQGDSAKPTSMTDDEWKRLDRKTVGFIRQWLDDSVFHHVSTECSAYSLWKKLEGLYERKTAGNKAFLIRKLVNLKYKEGTSIPEHLNEMQSITNQLSSMKISLDDELQALLLLSSLPESWETLVVSLSNSAPDGIVTMSQVTSSLLNEELRRKNSATSQIDSQALVSENRGRSKSKDRSGSRVGRSKSRSRKNIICYNCGEKGHYKNQCKQPKKNKKRGKEVEHTESKENITATVQGGDYLILSTSDDIFSCVCQDLEWIIDTGASYHATPRREFFATYRSGNFGVVKMGNYGTTNIIGMRDIHIKTNLGCKLVLKDVRHVVDLRLNLISVGRLDDEDFDVRFHKGQWKLSKGYLIVANGKKCHTLYRLQPKACGGQLNATEKDSSMELWHRRLGHMSEKGLQELSKREVLPSLRGTRLNPCIDCLAGKQHRVSFVSPALSRKMHALDRVYTDVCGPLRTKTPGGSVNVPSISGALYFVTFIDDFSRKVWAYALKTKDQVINIFKEFHARVERETERQLKCIRSDNGGEYTGLFNDYCRSHGIQHELTVLGTPQHNAIAERMNRTIMEKIRCMLSQAKLPKRFWDEALRTAVDVINLSPCTALDGDVAEHVWSGKDVSYRHLRVFGCRAFAHVPNNERSKLDGKTKECIFLGYSHDQFGYRLWDPEKQKVFRSRDVVFFEDQTIEDLKKEAPAKTSAEGFVDCDPVIPPVYQGDGGDVQEDGAEPDVDLPAGHVEQEEEREQVPTESQLRRSSRQRQPSRRYSTDEYVMLTDAGEPESYQEAVESEQKKKWFIAMQEEMDSLQKNHTYDLVQLPEGSKALKNKWVFRY</sequence>
<evidence type="ECO:0000259" key="5">
    <source>
        <dbReference type="PROSITE" id="PS50994"/>
    </source>
</evidence>
<keyword evidence="7" id="KW-1185">Reference proteome</keyword>
<evidence type="ECO:0000313" key="7">
    <source>
        <dbReference type="Proteomes" id="UP001222027"/>
    </source>
</evidence>
<keyword evidence="1" id="KW-0378">Hydrolase</keyword>
<feature type="region of interest" description="Disordered" evidence="3">
    <location>
        <begin position="726"/>
        <end position="800"/>
    </location>
</feature>
<dbReference type="InterPro" id="IPR057670">
    <property type="entry name" value="SH3_retrovirus"/>
</dbReference>
<dbReference type="InterPro" id="IPR012337">
    <property type="entry name" value="RNaseH-like_sf"/>
</dbReference>
<dbReference type="Pfam" id="PF22936">
    <property type="entry name" value="Pol_BBD"/>
    <property type="match status" value="1"/>
</dbReference>
<dbReference type="SMART" id="SM00343">
    <property type="entry name" value="ZnF_C2HC"/>
    <property type="match status" value="1"/>
</dbReference>
<dbReference type="InterPro" id="IPR039537">
    <property type="entry name" value="Retrotran_Ty1/copia-like"/>
</dbReference>
<keyword evidence="2" id="KW-0863">Zinc-finger</keyword>
<dbReference type="Gene3D" id="3.30.420.10">
    <property type="entry name" value="Ribonuclease H-like superfamily/Ribonuclease H"/>
    <property type="match status" value="1"/>
</dbReference>
<dbReference type="InterPro" id="IPR025724">
    <property type="entry name" value="GAG-pre-integrase_dom"/>
</dbReference>
<dbReference type="PROSITE" id="PS50158">
    <property type="entry name" value="ZF_CCHC"/>
    <property type="match status" value="1"/>
</dbReference>
<dbReference type="GO" id="GO:0015074">
    <property type="term" value="P:DNA integration"/>
    <property type="evidence" value="ECO:0007669"/>
    <property type="project" value="InterPro"/>
</dbReference>
<accession>A0AAV8QAS1</accession>
<dbReference type="SUPFAM" id="SSF53098">
    <property type="entry name" value="Ribonuclease H-like"/>
    <property type="match status" value="1"/>
</dbReference>
<dbReference type="InterPro" id="IPR001584">
    <property type="entry name" value="Integrase_cat-core"/>
</dbReference>
<protein>
    <recommendedName>
        <fullName evidence="8">CCHC-type domain-containing protein</fullName>
    </recommendedName>
</protein>
<dbReference type="GO" id="GO:0008233">
    <property type="term" value="F:peptidase activity"/>
    <property type="evidence" value="ECO:0007669"/>
    <property type="project" value="UniProtKB-KW"/>
</dbReference>
<dbReference type="Pfam" id="PF00665">
    <property type="entry name" value="rve"/>
    <property type="match status" value="1"/>
</dbReference>
<feature type="compositionally biased region" description="Basic residues" evidence="3">
    <location>
        <begin position="241"/>
        <end position="255"/>
    </location>
</feature>
<comment type="caution">
    <text evidence="6">The sequence shown here is derived from an EMBL/GenBank/DDBJ whole genome shotgun (WGS) entry which is preliminary data.</text>
</comment>
<feature type="region of interest" description="Disordered" evidence="3">
    <location>
        <begin position="241"/>
        <end position="263"/>
    </location>
</feature>
<dbReference type="Pfam" id="PF00098">
    <property type="entry name" value="zf-CCHC"/>
    <property type="match status" value="1"/>
</dbReference>
<dbReference type="Proteomes" id="UP001222027">
    <property type="component" value="Unassembled WGS sequence"/>
</dbReference>
<feature type="compositionally biased region" description="Acidic residues" evidence="3">
    <location>
        <begin position="753"/>
        <end position="763"/>
    </location>
</feature>
<feature type="region of interest" description="Disordered" evidence="3">
    <location>
        <begin position="186"/>
        <end position="225"/>
    </location>
</feature>
<evidence type="ECO:0008006" key="8">
    <source>
        <dbReference type="Google" id="ProtNLM"/>
    </source>
</evidence>